<protein>
    <recommendedName>
        <fullName evidence="4">GPI-anchored wall transfer protein 1</fullName>
    </recommendedName>
</protein>
<feature type="transmembrane region" description="Helical" evidence="10">
    <location>
        <begin position="106"/>
        <end position="124"/>
    </location>
</feature>
<evidence type="ECO:0000256" key="2">
    <source>
        <dbReference type="ARBA" id="ARBA00004687"/>
    </source>
</evidence>
<feature type="compositionally biased region" description="Basic and acidic residues" evidence="9">
    <location>
        <begin position="1"/>
        <end position="10"/>
    </location>
</feature>
<proteinExistence type="inferred from homology"/>
<dbReference type="VEuPathDB" id="MicrosporidiaDB:EDEG_01531"/>
<dbReference type="GO" id="GO:0032216">
    <property type="term" value="F:glucosaminyl-phosphatidylinositol O-acyltransferase activity"/>
    <property type="evidence" value="ECO:0007669"/>
    <property type="project" value="TreeGrafter"/>
</dbReference>
<comment type="pathway">
    <text evidence="2">Glycolipid biosynthesis; glycosylphosphatidylinositol-anchor biosynthesis.</text>
</comment>
<dbReference type="UniPathway" id="UPA00196"/>
<keyword evidence="5" id="KW-0337">GPI-anchor biosynthesis</keyword>
<comment type="subcellular location">
    <subcellularLocation>
        <location evidence="1">Membrane</location>
        <topology evidence="1">Multi-pass membrane protein</topology>
    </subcellularLocation>
</comment>
<evidence type="ECO:0000256" key="3">
    <source>
        <dbReference type="ARBA" id="ARBA00007559"/>
    </source>
</evidence>
<dbReference type="GO" id="GO:0005783">
    <property type="term" value="C:endoplasmic reticulum"/>
    <property type="evidence" value="ECO:0007669"/>
    <property type="project" value="TreeGrafter"/>
</dbReference>
<feature type="transmembrane region" description="Helical" evidence="10">
    <location>
        <begin position="74"/>
        <end position="91"/>
    </location>
</feature>
<evidence type="ECO:0000313" key="12">
    <source>
        <dbReference type="Proteomes" id="UP000003163"/>
    </source>
</evidence>
<dbReference type="HOGENOM" id="CLU_316643_0_0_1"/>
<feature type="transmembrane region" description="Helical" evidence="10">
    <location>
        <begin position="874"/>
        <end position="892"/>
    </location>
</feature>
<dbReference type="InParanoid" id="J9D8V0"/>
<comment type="caution">
    <text evidence="11">The sequence shown here is derived from an EMBL/GenBank/DDBJ whole genome shotgun (WGS) entry which is preliminary data.</text>
</comment>
<dbReference type="Proteomes" id="UP000003163">
    <property type="component" value="Unassembled WGS sequence"/>
</dbReference>
<reference evidence="12" key="2">
    <citation type="submission" date="2015-07" db="EMBL/GenBank/DDBJ databases">
        <title>Contrasting host-pathogen interactions and genome evolution in two generalist and specialist microsporidian pathogens of mosquitoes.</title>
        <authorList>
            <consortium name="The Broad Institute Genomics Platform"/>
            <consortium name="The Broad Institute Genome Sequencing Center for Infectious Disease"/>
            <person name="Cuomo C.A."/>
            <person name="Sanscrainte N.D."/>
            <person name="Goldberg J.M."/>
            <person name="Heiman D."/>
            <person name="Young S."/>
            <person name="Zeng Q."/>
            <person name="Becnel J.J."/>
            <person name="Birren B.W."/>
        </authorList>
    </citation>
    <scope>NUCLEOTIDE SEQUENCE [LARGE SCALE GENOMIC DNA]</scope>
    <source>
        <strain evidence="12">USNM 41457</strain>
    </source>
</reference>
<feature type="region of interest" description="Disordered" evidence="9">
    <location>
        <begin position="1"/>
        <end position="26"/>
    </location>
</feature>
<keyword evidence="8 10" id="KW-0472">Membrane</keyword>
<dbReference type="GO" id="GO:0006506">
    <property type="term" value="P:GPI anchor biosynthetic process"/>
    <property type="evidence" value="ECO:0007669"/>
    <property type="project" value="UniProtKB-UniPathway"/>
</dbReference>
<name>J9D8V0_EDHAE</name>
<feature type="transmembrane region" description="Helical" evidence="10">
    <location>
        <begin position="263"/>
        <end position="283"/>
    </location>
</feature>
<dbReference type="AlphaFoldDB" id="J9D8V0"/>
<feature type="transmembrane region" description="Helical" evidence="10">
    <location>
        <begin position="405"/>
        <end position="428"/>
    </location>
</feature>
<gene>
    <name evidence="11" type="ORF">EDEG_01531</name>
</gene>
<dbReference type="GO" id="GO:0072659">
    <property type="term" value="P:protein localization to plasma membrane"/>
    <property type="evidence" value="ECO:0007669"/>
    <property type="project" value="TreeGrafter"/>
</dbReference>
<accession>J9D8V0</accession>
<dbReference type="EMBL" id="AFBI03000022">
    <property type="protein sequence ID" value="EJW04181.1"/>
    <property type="molecule type" value="Genomic_DNA"/>
</dbReference>
<reference evidence="11 12" key="1">
    <citation type="submission" date="2011-08" db="EMBL/GenBank/DDBJ databases">
        <authorList>
            <person name="Liu Z.J."/>
            <person name="Shi F.L."/>
            <person name="Lu J.Q."/>
            <person name="Li M."/>
            <person name="Wang Z.L."/>
        </authorList>
    </citation>
    <scope>NUCLEOTIDE SEQUENCE [LARGE SCALE GENOMIC DNA]</scope>
    <source>
        <strain evidence="11 12">USNM 41457</strain>
    </source>
</reference>
<keyword evidence="6 10" id="KW-0812">Transmembrane</keyword>
<feature type="transmembrane region" description="Helical" evidence="10">
    <location>
        <begin position="904"/>
        <end position="920"/>
    </location>
</feature>
<evidence type="ECO:0000256" key="10">
    <source>
        <dbReference type="SAM" id="Phobius"/>
    </source>
</evidence>
<dbReference type="GO" id="GO:0016020">
    <property type="term" value="C:membrane"/>
    <property type="evidence" value="ECO:0007669"/>
    <property type="project" value="UniProtKB-SubCell"/>
</dbReference>
<feature type="transmembrane region" description="Helical" evidence="10">
    <location>
        <begin position="373"/>
        <end position="390"/>
    </location>
</feature>
<evidence type="ECO:0000256" key="5">
    <source>
        <dbReference type="ARBA" id="ARBA00022502"/>
    </source>
</evidence>
<evidence type="ECO:0000313" key="11">
    <source>
        <dbReference type="EMBL" id="EJW04181.1"/>
    </source>
</evidence>
<evidence type="ECO:0000256" key="6">
    <source>
        <dbReference type="ARBA" id="ARBA00022692"/>
    </source>
</evidence>
<evidence type="ECO:0000256" key="8">
    <source>
        <dbReference type="ARBA" id="ARBA00023136"/>
    </source>
</evidence>
<feature type="transmembrane region" description="Helical" evidence="10">
    <location>
        <begin position="303"/>
        <end position="324"/>
    </location>
</feature>
<dbReference type="OrthoDB" id="1158011at2759"/>
<sequence length="921" mass="106641">MDNNKNKENTESNNNNNTDYKYNNSDNNDNKNNFSIKKHTIIIKNSIKDICQFIINTIKFTNTVRENNKFTSNIMLLLGLGILRTAIIRIFDYQVNITEYGKDMNFYYVLGISLILLKFIIYIIKDMYEFIDFIRDKSHSLYAEYIQDSRFNILRRILDKRGTLKDDSTILKTISVSGETKESHTKDFKNINKVNSNSKNISGSNSVDNIIRADNINANLIYKFHTNNINNNFNYSNNISNKNIIHNNNKYNVLDNLLNRQRFFKLGLVLIVIWELLLKKFNLDHFIFIETNRTSFFTRNKEGFVQLIPSIVLMILSMDLKIIMNLFKASKTIKFTFTKDDSITNKLNNTNNNDIIINKNITVLNINEYKKTLFFLLRKSVIYISMYFIANYDSMVSRRLGNTTYVMWIMSVHTFLLFCAILLAFYLYTYKINHDSLKNIINSCEVNVNSNKYKNFGFNVNVNKKLGYENNTQSDNINNNTKLGINPSIITNKNINRIPKINITKNKKTNILSKSSILTQKTDNISVQKEIHISKNQSKNLSSLTDKKNHKFNTKNKNITEIILDNKITKTATNNLNVGVSTVDTMENSKVVCNNAKHDVNNSIISNSTFKFDNLNSIKKKNINKRTFTSQNQLNIIDNNASNEELTAIEKIILAAGEKKQNKKFSNSLEDNKKEKECDSVNIELINDKINIKNSSIFTDKQLLSINNKASYKCTLNSEITIKNDNCEKNLSNTNNSQEIKPYDKKSENIYLQGNVIQNKNSIKPNPKITKNRIKLTDEITNNHNITKILNKNATASNNNKNVDNIINSVPNLNVLKQSNKHLFTNKNTHEGMRYINNKNILLNELKDYITKDNTIYFNTFKPLILNNFVSKNMMKVFLTSNLIILFINTYFDVSTYSNTKSHIIMMSYLYLSILIPSYLN</sequence>
<evidence type="ECO:0000256" key="1">
    <source>
        <dbReference type="ARBA" id="ARBA00004141"/>
    </source>
</evidence>
<evidence type="ECO:0000256" key="7">
    <source>
        <dbReference type="ARBA" id="ARBA00022989"/>
    </source>
</evidence>
<evidence type="ECO:0000256" key="4">
    <source>
        <dbReference type="ARBA" id="ARBA00014495"/>
    </source>
</evidence>
<keyword evidence="12" id="KW-1185">Reference proteome</keyword>
<dbReference type="Pfam" id="PF06423">
    <property type="entry name" value="GWT1"/>
    <property type="match status" value="2"/>
</dbReference>
<dbReference type="PANTHER" id="PTHR20661">
    <property type="entry name" value="PHOSPHATIDYLINOSITOL-GLYCAN BIOSYNTHESIS CLASS W PROTEIN"/>
    <property type="match status" value="1"/>
</dbReference>
<dbReference type="InterPro" id="IPR009447">
    <property type="entry name" value="PIGW/GWT1"/>
</dbReference>
<feature type="compositionally biased region" description="Low complexity" evidence="9">
    <location>
        <begin position="11"/>
        <end position="26"/>
    </location>
</feature>
<keyword evidence="7 10" id="KW-1133">Transmembrane helix</keyword>
<dbReference type="PANTHER" id="PTHR20661:SF0">
    <property type="entry name" value="PHOSPHATIDYLINOSITOL-GLYCAN BIOSYNTHESIS CLASS W PROTEIN"/>
    <property type="match status" value="1"/>
</dbReference>
<evidence type="ECO:0000256" key="9">
    <source>
        <dbReference type="SAM" id="MobiDB-lite"/>
    </source>
</evidence>
<organism evidence="11 12">
    <name type="scientific">Edhazardia aedis (strain USNM 41457)</name>
    <name type="common">Microsporidian parasite</name>
    <dbReference type="NCBI Taxonomy" id="1003232"/>
    <lineage>
        <taxon>Eukaryota</taxon>
        <taxon>Fungi</taxon>
        <taxon>Fungi incertae sedis</taxon>
        <taxon>Microsporidia</taxon>
        <taxon>Edhazardia</taxon>
    </lineage>
</organism>
<comment type="similarity">
    <text evidence="3">Belongs to the PIGW family.</text>
</comment>